<proteinExistence type="predicted"/>
<reference evidence="1 2" key="1">
    <citation type="submission" date="2024-05" db="EMBL/GenBank/DDBJ databases">
        <authorList>
            <person name="Wallberg A."/>
        </authorList>
    </citation>
    <scope>NUCLEOTIDE SEQUENCE [LARGE SCALE GENOMIC DNA]</scope>
</reference>
<dbReference type="Proteomes" id="UP001497623">
    <property type="component" value="Unassembled WGS sequence"/>
</dbReference>
<organism evidence="1 2">
    <name type="scientific">Meganyctiphanes norvegica</name>
    <name type="common">Northern krill</name>
    <name type="synonym">Thysanopoda norvegica</name>
    <dbReference type="NCBI Taxonomy" id="48144"/>
    <lineage>
        <taxon>Eukaryota</taxon>
        <taxon>Metazoa</taxon>
        <taxon>Ecdysozoa</taxon>
        <taxon>Arthropoda</taxon>
        <taxon>Crustacea</taxon>
        <taxon>Multicrustacea</taxon>
        <taxon>Malacostraca</taxon>
        <taxon>Eumalacostraca</taxon>
        <taxon>Eucarida</taxon>
        <taxon>Euphausiacea</taxon>
        <taxon>Euphausiidae</taxon>
        <taxon>Meganyctiphanes</taxon>
    </lineage>
</organism>
<dbReference type="EMBL" id="CAXKWB010013373">
    <property type="protein sequence ID" value="CAL4107494.1"/>
    <property type="molecule type" value="Genomic_DNA"/>
</dbReference>
<protein>
    <submittedName>
        <fullName evidence="1">Uncharacterized protein</fullName>
    </submittedName>
</protein>
<comment type="caution">
    <text evidence="1">The sequence shown here is derived from an EMBL/GenBank/DDBJ whole genome shotgun (WGS) entry which is preliminary data.</text>
</comment>
<name>A0AAV2QYQ6_MEGNR</name>
<feature type="non-terminal residue" evidence="1">
    <location>
        <position position="162"/>
    </location>
</feature>
<accession>A0AAV2QYQ6</accession>
<keyword evidence="2" id="KW-1185">Reference proteome</keyword>
<sequence>MGDMPVSKQHSVDRPCFKLYGNVYKCKKLNFYTMVKFIKLDTLLNKKSVLRSPGCAEPKIVVKELQQEIERRHQLQDKKRGRQLIVCQEYKFTHPWLLTLNVSLLKVRFLRLGGHKEAILSTSMTNLINIQIEERKPLYYDHALCRGNTKRYCRGLVKIIRL</sequence>
<evidence type="ECO:0000313" key="2">
    <source>
        <dbReference type="Proteomes" id="UP001497623"/>
    </source>
</evidence>
<gene>
    <name evidence="1" type="ORF">MNOR_LOCUS18587</name>
</gene>
<evidence type="ECO:0000313" key="1">
    <source>
        <dbReference type="EMBL" id="CAL4107494.1"/>
    </source>
</evidence>
<dbReference type="AlphaFoldDB" id="A0AAV2QYQ6"/>